<accession>A0A3M7RA18</accession>
<dbReference type="SMART" id="SM00409">
    <property type="entry name" value="IG"/>
    <property type="match status" value="2"/>
</dbReference>
<dbReference type="SUPFAM" id="SSF48726">
    <property type="entry name" value="Immunoglobulin"/>
    <property type="match status" value="3"/>
</dbReference>
<keyword evidence="1 6" id="KW-0732">Signal</keyword>
<dbReference type="Proteomes" id="UP000276133">
    <property type="component" value="Unassembled WGS sequence"/>
</dbReference>
<evidence type="ECO:0000313" key="9">
    <source>
        <dbReference type="Proteomes" id="UP000276133"/>
    </source>
</evidence>
<dbReference type="STRING" id="10195.A0A3M7RA18"/>
<dbReference type="InterPro" id="IPR036179">
    <property type="entry name" value="Ig-like_dom_sf"/>
</dbReference>
<protein>
    <submittedName>
        <fullName evidence="8">Limbic system-associated membrane isoform X1</fullName>
    </submittedName>
</protein>
<feature type="chain" id="PRO_5018001548" evidence="6">
    <location>
        <begin position="22"/>
        <end position="481"/>
    </location>
</feature>
<keyword evidence="5" id="KW-0472">Membrane</keyword>
<dbReference type="OrthoDB" id="10012075at2759"/>
<keyword evidence="3" id="KW-1015">Disulfide bond</keyword>
<dbReference type="Gene3D" id="2.60.40.10">
    <property type="entry name" value="Immunoglobulins"/>
    <property type="match status" value="3"/>
</dbReference>
<dbReference type="CDD" id="cd00096">
    <property type="entry name" value="Ig"/>
    <property type="match status" value="2"/>
</dbReference>
<feature type="transmembrane region" description="Helical" evidence="5">
    <location>
        <begin position="451"/>
        <end position="471"/>
    </location>
</feature>
<proteinExistence type="predicted"/>
<dbReference type="InterPro" id="IPR013098">
    <property type="entry name" value="Ig_I-set"/>
</dbReference>
<dbReference type="EMBL" id="REGN01003923">
    <property type="protein sequence ID" value="RNA20098.1"/>
    <property type="molecule type" value="Genomic_DNA"/>
</dbReference>
<dbReference type="InterPro" id="IPR003599">
    <property type="entry name" value="Ig_sub"/>
</dbReference>
<dbReference type="Pfam" id="PF07679">
    <property type="entry name" value="I-set"/>
    <property type="match status" value="1"/>
</dbReference>
<dbReference type="GO" id="GO:0043005">
    <property type="term" value="C:neuron projection"/>
    <property type="evidence" value="ECO:0007669"/>
    <property type="project" value="TreeGrafter"/>
</dbReference>
<evidence type="ECO:0000256" key="3">
    <source>
        <dbReference type="ARBA" id="ARBA00023157"/>
    </source>
</evidence>
<feature type="domain" description="Ig-like" evidence="7">
    <location>
        <begin position="49"/>
        <end position="142"/>
    </location>
</feature>
<dbReference type="InterPro" id="IPR051170">
    <property type="entry name" value="Neural/epithelial_adhesion"/>
</dbReference>
<evidence type="ECO:0000256" key="6">
    <source>
        <dbReference type="SAM" id="SignalP"/>
    </source>
</evidence>
<reference evidence="8 9" key="1">
    <citation type="journal article" date="2018" name="Sci. Rep.">
        <title>Genomic signatures of local adaptation to the degree of environmental predictability in rotifers.</title>
        <authorList>
            <person name="Franch-Gras L."/>
            <person name="Hahn C."/>
            <person name="Garcia-Roger E.M."/>
            <person name="Carmona M.J."/>
            <person name="Serra M."/>
            <person name="Gomez A."/>
        </authorList>
    </citation>
    <scope>NUCLEOTIDE SEQUENCE [LARGE SCALE GENOMIC DNA]</scope>
    <source>
        <strain evidence="8">HYR1</strain>
    </source>
</reference>
<dbReference type="SMART" id="SM00408">
    <property type="entry name" value="IGc2"/>
    <property type="match status" value="3"/>
</dbReference>
<evidence type="ECO:0000256" key="4">
    <source>
        <dbReference type="ARBA" id="ARBA00023319"/>
    </source>
</evidence>
<dbReference type="PANTHER" id="PTHR12231:SF253">
    <property type="entry name" value="DPR-INTERACTING PROTEIN ETA, ISOFORM B-RELATED"/>
    <property type="match status" value="1"/>
</dbReference>
<organism evidence="8 9">
    <name type="scientific">Brachionus plicatilis</name>
    <name type="common">Marine rotifer</name>
    <name type="synonym">Brachionus muelleri</name>
    <dbReference type="NCBI Taxonomy" id="10195"/>
    <lineage>
        <taxon>Eukaryota</taxon>
        <taxon>Metazoa</taxon>
        <taxon>Spiralia</taxon>
        <taxon>Gnathifera</taxon>
        <taxon>Rotifera</taxon>
        <taxon>Eurotatoria</taxon>
        <taxon>Monogononta</taxon>
        <taxon>Pseudotrocha</taxon>
        <taxon>Ploima</taxon>
        <taxon>Brachionidae</taxon>
        <taxon>Brachionus</taxon>
    </lineage>
</organism>
<evidence type="ECO:0000256" key="2">
    <source>
        <dbReference type="ARBA" id="ARBA00022737"/>
    </source>
</evidence>
<keyword evidence="5" id="KW-0812">Transmembrane</keyword>
<keyword evidence="5" id="KW-1133">Transmembrane helix</keyword>
<evidence type="ECO:0000256" key="1">
    <source>
        <dbReference type="ARBA" id="ARBA00022729"/>
    </source>
</evidence>
<dbReference type="InterPro" id="IPR013106">
    <property type="entry name" value="Ig_V-set"/>
</dbReference>
<keyword evidence="9" id="KW-1185">Reference proteome</keyword>
<feature type="domain" description="Ig-like" evidence="7">
    <location>
        <begin position="148"/>
        <end position="229"/>
    </location>
</feature>
<keyword evidence="2" id="KW-0677">Repeat</keyword>
<comment type="caution">
    <text evidence="8">The sequence shown here is derived from an EMBL/GenBank/DDBJ whole genome shotgun (WGS) entry which is preliminary data.</text>
</comment>
<evidence type="ECO:0000259" key="7">
    <source>
        <dbReference type="PROSITE" id="PS50835"/>
    </source>
</evidence>
<dbReference type="InterPro" id="IPR007110">
    <property type="entry name" value="Ig-like_dom"/>
</dbReference>
<feature type="domain" description="Ig-like" evidence="7">
    <location>
        <begin position="231"/>
        <end position="321"/>
    </location>
</feature>
<sequence length="481" mass="55738">MLEYKKILVIFLLIFVQCSQQKRHRVAHRLKYAGLNNHKRTLENEQAKPQRDYVSAVVGKDVQLDCKMNGLVGEDEKIVWLRMPKGEVLALNSNRVSSDARIGTKCSSNMAPCWSLVITSVQESDTGFYVCQTNAMQNKYVYLDVMVPPMLMTQYPLERIDVNHSSHFTLTCEFYGKPEPLIKWYKYHNGVQKEMEKFRGMNKIDLMIHKDSPNEFECVADNSIPPTVNPPMITFLNGKLFQKLSEQVILDCRISSNPKSEISWFRGETKIVNSNKFIIENLDHSNSRLYINNLAKEDFSDYYCRAENVLGKAVAKSELIELRVISLTDSSRIFTTKSTTSTVIQTEDFNQLVFKSSTELANIFKEFHLPTTNDRVRSSKNPLHRSNQFNHSRMLSNIYSSHKVLNYPKNFISTTRYLELENRCHFLQPNAIYLYIFWVKSKCLAHRLNRAYLIFLIIYIGIFSFESNAVLPAAMDEEFRG</sequence>
<evidence type="ECO:0000256" key="5">
    <source>
        <dbReference type="SAM" id="Phobius"/>
    </source>
</evidence>
<dbReference type="PANTHER" id="PTHR12231">
    <property type="entry name" value="CTX-RELATED TYPE I TRANSMEMBRANE PROTEIN"/>
    <property type="match status" value="1"/>
</dbReference>
<keyword evidence="4" id="KW-0393">Immunoglobulin domain</keyword>
<dbReference type="InterPro" id="IPR003598">
    <property type="entry name" value="Ig_sub2"/>
</dbReference>
<gene>
    <name evidence="8" type="ORF">BpHYR1_014907</name>
</gene>
<dbReference type="PROSITE" id="PS50835">
    <property type="entry name" value="IG_LIKE"/>
    <property type="match status" value="3"/>
</dbReference>
<dbReference type="AlphaFoldDB" id="A0A3M7RA18"/>
<dbReference type="InterPro" id="IPR013783">
    <property type="entry name" value="Ig-like_fold"/>
</dbReference>
<dbReference type="Pfam" id="PF07686">
    <property type="entry name" value="V-set"/>
    <property type="match status" value="1"/>
</dbReference>
<feature type="signal peptide" evidence="6">
    <location>
        <begin position="1"/>
        <end position="21"/>
    </location>
</feature>
<evidence type="ECO:0000313" key="8">
    <source>
        <dbReference type="EMBL" id="RNA20098.1"/>
    </source>
</evidence>
<name>A0A3M7RA18_BRAPC</name>